<protein>
    <recommendedName>
        <fullName evidence="4">Inositol-pentakisphosphate 2-kinase</fullName>
    </recommendedName>
</protein>
<dbReference type="HOGENOM" id="CLU_922666_0_0_1"/>
<reference evidence="3" key="1">
    <citation type="journal article" date="2013" name="Nature">
        <title>Pan genome of the phytoplankton Emiliania underpins its global distribution.</title>
        <authorList>
            <person name="Read B.A."/>
            <person name="Kegel J."/>
            <person name="Klute M.J."/>
            <person name="Kuo A."/>
            <person name="Lefebvre S.C."/>
            <person name="Maumus F."/>
            <person name="Mayer C."/>
            <person name="Miller J."/>
            <person name="Monier A."/>
            <person name="Salamov A."/>
            <person name="Young J."/>
            <person name="Aguilar M."/>
            <person name="Claverie J.M."/>
            <person name="Frickenhaus S."/>
            <person name="Gonzalez K."/>
            <person name="Herman E.K."/>
            <person name="Lin Y.C."/>
            <person name="Napier J."/>
            <person name="Ogata H."/>
            <person name="Sarno A.F."/>
            <person name="Shmutz J."/>
            <person name="Schroeder D."/>
            <person name="de Vargas C."/>
            <person name="Verret F."/>
            <person name="von Dassow P."/>
            <person name="Valentin K."/>
            <person name="Van de Peer Y."/>
            <person name="Wheeler G."/>
            <person name="Dacks J.B."/>
            <person name="Delwiche C.F."/>
            <person name="Dyhrman S.T."/>
            <person name="Glockner G."/>
            <person name="John U."/>
            <person name="Richards T."/>
            <person name="Worden A.Z."/>
            <person name="Zhang X."/>
            <person name="Grigoriev I.V."/>
            <person name="Allen A.E."/>
            <person name="Bidle K."/>
            <person name="Borodovsky M."/>
            <person name="Bowler C."/>
            <person name="Brownlee C."/>
            <person name="Cock J.M."/>
            <person name="Elias M."/>
            <person name="Gladyshev V.N."/>
            <person name="Groth M."/>
            <person name="Guda C."/>
            <person name="Hadaegh A."/>
            <person name="Iglesias-Rodriguez M.D."/>
            <person name="Jenkins J."/>
            <person name="Jones B.M."/>
            <person name="Lawson T."/>
            <person name="Leese F."/>
            <person name="Lindquist E."/>
            <person name="Lobanov A."/>
            <person name="Lomsadze A."/>
            <person name="Malik S.B."/>
            <person name="Marsh M.E."/>
            <person name="Mackinder L."/>
            <person name="Mock T."/>
            <person name="Mueller-Roeber B."/>
            <person name="Pagarete A."/>
            <person name="Parker M."/>
            <person name="Probert I."/>
            <person name="Quesneville H."/>
            <person name="Raines C."/>
            <person name="Rensing S.A."/>
            <person name="Riano-Pachon D.M."/>
            <person name="Richier S."/>
            <person name="Rokitta S."/>
            <person name="Shiraiwa Y."/>
            <person name="Soanes D.M."/>
            <person name="van der Giezen M."/>
            <person name="Wahlund T.M."/>
            <person name="Williams B."/>
            <person name="Wilson W."/>
            <person name="Wolfe G."/>
            <person name="Wurch L.L."/>
        </authorList>
    </citation>
    <scope>NUCLEOTIDE SEQUENCE</scope>
</reference>
<dbReference type="GeneID" id="17252293"/>
<evidence type="ECO:0008006" key="4">
    <source>
        <dbReference type="Google" id="ProtNLM"/>
    </source>
</evidence>
<dbReference type="PaxDb" id="2903-EOD06195"/>
<organism evidence="2 3">
    <name type="scientific">Emiliania huxleyi (strain CCMP1516)</name>
    <dbReference type="NCBI Taxonomy" id="280463"/>
    <lineage>
        <taxon>Eukaryota</taxon>
        <taxon>Haptista</taxon>
        <taxon>Haptophyta</taxon>
        <taxon>Prymnesiophyceae</taxon>
        <taxon>Isochrysidales</taxon>
        <taxon>Noelaerhabdaceae</taxon>
        <taxon>Emiliania</taxon>
    </lineage>
</organism>
<keyword evidence="3" id="KW-1185">Reference proteome</keyword>
<dbReference type="AlphaFoldDB" id="A0A0D3I4L0"/>
<proteinExistence type="predicted"/>
<evidence type="ECO:0000256" key="1">
    <source>
        <dbReference type="SAM" id="MobiDB-lite"/>
    </source>
</evidence>
<sequence length="302" mass="32923">MQELRVWGGGVANAQEDTLSRRVDKNASTLQVVVYKPDHTKGGILIRPKYHRGDRRGVQTFPVLTHMSIRLVPSVMPAEFGWRLPALKQLTLLLDLSVRPRWNRYEPGEARRSIFDDGESYLRTALRTRLGRLVDSGNNGLAARVAATSPSLERVCLDLCSSEDSSQSCLPLLTVCRASMPWDVERLFHLINRKPDPAATGFETAERCHDALRQAWPLLLPLLKAQGWAPAWEVRVAPSPPTAQGLAVLGLTRPPAGLELWPSRGVADEVLVGWLQLTCASATRDGAPSGAASSASGAVSLA</sequence>
<dbReference type="KEGG" id="ehx:EMIHUDRAFT_438803"/>
<name>A0A0D3I4L0_EMIH1</name>
<evidence type="ECO:0000313" key="2">
    <source>
        <dbReference type="EnsemblProtists" id="EOD06195"/>
    </source>
</evidence>
<feature type="region of interest" description="Disordered" evidence="1">
    <location>
        <begin position="283"/>
        <end position="302"/>
    </location>
</feature>
<evidence type="ECO:0000313" key="3">
    <source>
        <dbReference type="Proteomes" id="UP000013827"/>
    </source>
</evidence>
<dbReference type="Proteomes" id="UP000013827">
    <property type="component" value="Unassembled WGS sequence"/>
</dbReference>
<dbReference type="EnsemblProtists" id="EOD06195">
    <property type="protein sequence ID" value="EOD06195"/>
    <property type="gene ID" value="EMIHUDRAFT_438803"/>
</dbReference>
<reference evidence="2" key="2">
    <citation type="submission" date="2024-10" db="UniProtKB">
        <authorList>
            <consortium name="EnsemblProtists"/>
        </authorList>
    </citation>
    <scope>IDENTIFICATION</scope>
</reference>
<feature type="compositionally biased region" description="Low complexity" evidence="1">
    <location>
        <begin position="286"/>
        <end position="302"/>
    </location>
</feature>
<accession>A0A0D3I4L0</accession>
<dbReference type="RefSeq" id="XP_005758624.1">
    <property type="nucleotide sequence ID" value="XM_005758567.1"/>
</dbReference>